<feature type="domain" description="Cupin type-2" evidence="2">
    <location>
        <begin position="59"/>
        <end position="125"/>
    </location>
</feature>
<dbReference type="EMBL" id="LWHJ01000031">
    <property type="protein sequence ID" value="OAQ38245.1"/>
    <property type="molecule type" value="Genomic_DNA"/>
</dbReference>
<dbReference type="SUPFAM" id="SSF51182">
    <property type="entry name" value="RmlC-like cupins"/>
    <property type="match status" value="1"/>
</dbReference>
<evidence type="ECO:0000313" key="3">
    <source>
        <dbReference type="EMBL" id="OAQ38245.1"/>
    </source>
</evidence>
<gene>
    <name evidence="3" type="ORF">A5893_15740</name>
</gene>
<keyword evidence="4" id="KW-1185">Reference proteome</keyword>
<dbReference type="PANTHER" id="PTHR36156:SF2">
    <property type="entry name" value="CUPIN TYPE-2 DOMAIN-CONTAINING PROTEIN"/>
    <property type="match status" value="1"/>
</dbReference>
<dbReference type="InterPro" id="IPR013096">
    <property type="entry name" value="Cupin_2"/>
</dbReference>
<feature type="chain" id="PRO_5008100340" evidence="1">
    <location>
        <begin position="20"/>
        <end position="138"/>
    </location>
</feature>
<dbReference type="Proteomes" id="UP000078459">
    <property type="component" value="Unassembled WGS sequence"/>
</dbReference>
<reference evidence="3 4" key="1">
    <citation type="submission" date="2016-04" db="EMBL/GenBank/DDBJ databases">
        <authorList>
            <person name="Evans L.H."/>
            <person name="Alamgir A."/>
            <person name="Owens N."/>
            <person name="Weber N.D."/>
            <person name="Virtaneva K."/>
            <person name="Barbian K."/>
            <person name="Babar A."/>
            <person name="Rosenke K."/>
        </authorList>
    </citation>
    <scope>NUCLEOTIDE SEQUENCE [LARGE SCALE GENOMIC DNA]</scope>
    <source>
        <strain evidence="3 4">CCM 8644</strain>
    </source>
</reference>
<dbReference type="Gene3D" id="2.60.120.10">
    <property type="entry name" value="Jelly Rolls"/>
    <property type="match status" value="1"/>
</dbReference>
<dbReference type="InterPro" id="IPR011051">
    <property type="entry name" value="RmlC_Cupin_sf"/>
</dbReference>
<organism evidence="3 4">
    <name type="scientific">Pedobacter psychrophilus</name>
    <dbReference type="NCBI Taxonomy" id="1826909"/>
    <lineage>
        <taxon>Bacteria</taxon>
        <taxon>Pseudomonadati</taxon>
        <taxon>Bacteroidota</taxon>
        <taxon>Sphingobacteriia</taxon>
        <taxon>Sphingobacteriales</taxon>
        <taxon>Sphingobacteriaceae</taxon>
        <taxon>Pedobacter</taxon>
    </lineage>
</organism>
<dbReference type="STRING" id="1826909.A5893_15740"/>
<name>A0A179DB17_9SPHI</name>
<comment type="caution">
    <text evidence="3">The sequence shown here is derived from an EMBL/GenBank/DDBJ whole genome shotgun (WGS) entry which is preliminary data.</text>
</comment>
<dbReference type="RefSeq" id="WP_068823638.1">
    <property type="nucleotide sequence ID" value="NZ_LWHJ01000031.1"/>
</dbReference>
<dbReference type="PANTHER" id="PTHR36156">
    <property type="entry name" value="SLR2101 PROTEIN"/>
    <property type="match status" value="1"/>
</dbReference>
<protein>
    <submittedName>
        <fullName evidence="3">Cupin</fullName>
    </submittedName>
</protein>
<feature type="signal peptide" evidence="1">
    <location>
        <begin position="1"/>
        <end position="19"/>
    </location>
</feature>
<reference evidence="3 4" key="2">
    <citation type="submission" date="2016-06" db="EMBL/GenBank/DDBJ databases">
        <title>Pedobacter psychrophilus sp. nov., isolated from Antarctic fragmentary rock.</title>
        <authorList>
            <person name="Svec P."/>
        </authorList>
    </citation>
    <scope>NUCLEOTIDE SEQUENCE [LARGE SCALE GENOMIC DNA]</scope>
    <source>
        <strain evidence="3 4">CCM 8644</strain>
    </source>
</reference>
<evidence type="ECO:0000313" key="4">
    <source>
        <dbReference type="Proteomes" id="UP000078459"/>
    </source>
</evidence>
<dbReference type="OrthoDB" id="287220at2"/>
<sequence>MKKILIIILLLGFTYNAFSQKSEDNIKVTKIAESTQSWNGDTLPAYPNGQPKITILKIVIPPHQKLDLHKHLVINAGVLITGVLTVIDDKNNVLELKAGDSIIELVNKYHYGENKGDIPAEIMVFYAGVVGTEITVKK</sequence>
<accession>A0A179DB17</accession>
<dbReference type="CDD" id="cd02236">
    <property type="entry name" value="cupin_CV2614-like"/>
    <property type="match status" value="1"/>
</dbReference>
<proteinExistence type="predicted"/>
<dbReference type="InterPro" id="IPR014710">
    <property type="entry name" value="RmlC-like_jellyroll"/>
</dbReference>
<dbReference type="Pfam" id="PF07883">
    <property type="entry name" value="Cupin_2"/>
    <property type="match status" value="1"/>
</dbReference>
<keyword evidence="1" id="KW-0732">Signal</keyword>
<dbReference type="AlphaFoldDB" id="A0A179DB17"/>
<evidence type="ECO:0000259" key="2">
    <source>
        <dbReference type="Pfam" id="PF07883"/>
    </source>
</evidence>
<dbReference type="InterPro" id="IPR047142">
    <property type="entry name" value="OryJ/VirC-like"/>
</dbReference>
<evidence type="ECO:0000256" key="1">
    <source>
        <dbReference type="SAM" id="SignalP"/>
    </source>
</evidence>